<dbReference type="PROSITE" id="PS50977">
    <property type="entry name" value="HTH_TETR_2"/>
    <property type="match status" value="1"/>
</dbReference>
<keyword evidence="3" id="KW-0804">Transcription</keyword>
<dbReference type="OrthoDB" id="2720430at2"/>
<evidence type="ECO:0000256" key="4">
    <source>
        <dbReference type="PROSITE-ProRule" id="PRU00335"/>
    </source>
</evidence>
<evidence type="ECO:0000256" key="3">
    <source>
        <dbReference type="ARBA" id="ARBA00023163"/>
    </source>
</evidence>
<dbReference type="EMBL" id="RSDW01000001">
    <property type="protein sequence ID" value="RSL19176.1"/>
    <property type="molecule type" value="Genomic_DNA"/>
</dbReference>
<reference evidence="6 7" key="1">
    <citation type="submission" date="2018-12" db="EMBL/GenBank/DDBJ databases">
        <title>Sequencing of bacterial isolates from soil warming experiment in Harvard Forest, Massachusetts, USA.</title>
        <authorList>
            <person name="Deangelis K."/>
        </authorList>
    </citation>
    <scope>NUCLEOTIDE SEQUENCE [LARGE SCALE GENOMIC DNA]</scope>
    <source>
        <strain evidence="6 7">EB153</strain>
    </source>
</reference>
<evidence type="ECO:0000313" key="7">
    <source>
        <dbReference type="Proteomes" id="UP000269669"/>
    </source>
</evidence>
<evidence type="ECO:0000313" key="6">
    <source>
        <dbReference type="EMBL" id="RSL19176.1"/>
    </source>
</evidence>
<dbReference type="AlphaFoldDB" id="A0A428MQN4"/>
<dbReference type="SUPFAM" id="SSF46689">
    <property type="entry name" value="Homeodomain-like"/>
    <property type="match status" value="1"/>
</dbReference>
<comment type="caution">
    <text evidence="6">The sequence shown here is derived from an EMBL/GenBank/DDBJ whole genome shotgun (WGS) entry which is preliminary data.</text>
</comment>
<evidence type="ECO:0000256" key="2">
    <source>
        <dbReference type="ARBA" id="ARBA00023125"/>
    </source>
</evidence>
<dbReference type="Pfam" id="PF21597">
    <property type="entry name" value="TetR_C_43"/>
    <property type="match status" value="1"/>
</dbReference>
<dbReference type="InterPro" id="IPR001647">
    <property type="entry name" value="HTH_TetR"/>
</dbReference>
<dbReference type="InterPro" id="IPR050109">
    <property type="entry name" value="HTH-type_TetR-like_transc_reg"/>
</dbReference>
<name>A0A428MQN4_9BACT</name>
<evidence type="ECO:0000259" key="5">
    <source>
        <dbReference type="PROSITE" id="PS50977"/>
    </source>
</evidence>
<dbReference type="SUPFAM" id="SSF48498">
    <property type="entry name" value="Tetracyclin repressor-like, C-terminal domain"/>
    <property type="match status" value="1"/>
</dbReference>
<accession>A0A428MQN4</accession>
<dbReference type="InterPro" id="IPR049445">
    <property type="entry name" value="TetR_SbtR-like_C"/>
</dbReference>
<sequence>MPVKRTKLVLRKPRVDAQRNRDRILEVAKKAFTRHGADVSLDDIAKAARVGSGTLYRNFPNRQALLEAVYATGVEELVQAERRFAQTLTPIEALRSWLLLFVDYIATKQIIAPALKNLAGRPTKVYESSGAKITHTITALVERAISRGDIRHDLDAIDLLRAIFGVSNLSPNSDWPQSARRLVDILILGSRPTQ</sequence>
<keyword evidence="7" id="KW-1185">Reference proteome</keyword>
<feature type="domain" description="HTH tetR-type" evidence="5">
    <location>
        <begin position="18"/>
        <end position="77"/>
    </location>
</feature>
<dbReference type="PRINTS" id="PR00455">
    <property type="entry name" value="HTHTETR"/>
</dbReference>
<feature type="DNA-binding region" description="H-T-H motif" evidence="4">
    <location>
        <begin position="40"/>
        <end position="59"/>
    </location>
</feature>
<dbReference type="Proteomes" id="UP000269669">
    <property type="component" value="Unassembled WGS sequence"/>
</dbReference>
<protein>
    <submittedName>
        <fullName evidence="6">TetR family transcriptional regulator</fullName>
    </submittedName>
</protein>
<proteinExistence type="predicted"/>
<dbReference type="InterPro" id="IPR009057">
    <property type="entry name" value="Homeodomain-like_sf"/>
</dbReference>
<dbReference type="GO" id="GO:0000976">
    <property type="term" value="F:transcription cis-regulatory region binding"/>
    <property type="evidence" value="ECO:0007669"/>
    <property type="project" value="TreeGrafter"/>
</dbReference>
<dbReference type="PANTHER" id="PTHR30055">
    <property type="entry name" value="HTH-TYPE TRANSCRIPTIONAL REGULATOR RUTR"/>
    <property type="match status" value="1"/>
</dbReference>
<dbReference type="PANTHER" id="PTHR30055:SF234">
    <property type="entry name" value="HTH-TYPE TRANSCRIPTIONAL REGULATOR BETI"/>
    <property type="match status" value="1"/>
</dbReference>
<gene>
    <name evidence="6" type="ORF">EDE15_4827</name>
</gene>
<dbReference type="Pfam" id="PF00440">
    <property type="entry name" value="TetR_N"/>
    <property type="match status" value="1"/>
</dbReference>
<evidence type="ECO:0000256" key="1">
    <source>
        <dbReference type="ARBA" id="ARBA00023015"/>
    </source>
</evidence>
<keyword evidence="1" id="KW-0805">Transcription regulation</keyword>
<dbReference type="Gene3D" id="1.10.357.10">
    <property type="entry name" value="Tetracycline Repressor, domain 2"/>
    <property type="match status" value="1"/>
</dbReference>
<dbReference type="GO" id="GO:0003700">
    <property type="term" value="F:DNA-binding transcription factor activity"/>
    <property type="evidence" value="ECO:0007669"/>
    <property type="project" value="TreeGrafter"/>
</dbReference>
<dbReference type="InterPro" id="IPR036271">
    <property type="entry name" value="Tet_transcr_reg_TetR-rel_C_sf"/>
</dbReference>
<dbReference type="RefSeq" id="WP_125487446.1">
    <property type="nucleotide sequence ID" value="NZ_RSDW01000001.1"/>
</dbReference>
<organism evidence="6 7">
    <name type="scientific">Edaphobacter aggregans</name>
    <dbReference type="NCBI Taxonomy" id="570835"/>
    <lineage>
        <taxon>Bacteria</taxon>
        <taxon>Pseudomonadati</taxon>
        <taxon>Acidobacteriota</taxon>
        <taxon>Terriglobia</taxon>
        <taxon>Terriglobales</taxon>
        <taxon>Acidobacteriaceae</taxon>
        <taxon>Edaphobacter</taxon>
    </lineage>
</organism>
<keyword evidence="2 4" id="KW-0238">DNA-binding</keyword>